<protein>
    <submittedName>
        <fullName evidence="1">Uncharacterized protein</fullName>
    </submittedName>
</protein>
<dbReference type="EMBL" id="CP011011">
    <property type="protein sequence ID" value="ATC82309.1"/>
    <property type="molecule type" value="Genomic_DNA"/>
</dbReference>
<evidence type="ECO:0000313" key="1">
    <source>
        <dbReference type="EMBL" id="ATC82309.1"/>
    </source>
</evidence>
<dbReference type="Proteomes" id="UP000217277">
    <property type="component" value="Chromosome I"/>
</dbReference>
<keyword evidence="2" id="KW-1185">Reference proteome</keyword>
<reference evidence="1" key="1">
    <citation type="submission" date="2015-03" db="EMBL/GenBank/DDBJ databases">
        <authorList>
            <person name="Xie B.-B."/>
            <person name="Rong J.-C."/>
            <person name="Qin Q.-L."/>
            <person name="Zhang Y.-Z."/>
        </authorList>
    </citation>
    <scope>NUCLEOTIDE SEQUENCE</scope>
    <source>
        <strain evidence="1">DSM 14585</strain>
    </source>
</reference>
<accession>A0ACA8DWI0</accession>
<organism evidence="1 2">
    <name type="scientific">Pseudoalteromonas agarivorans DSM 14585</name>
    <dbReference type="NCBI Taxonomy" id="1312369"/>
    <lineage>
        <taxon>Bacteria</taxon>
        <taxon>Pseudomonadati</taxon>
        <taxon>Pseudomonadota</taxon>
        <taxon>Gammaproteobacteria</taxon>
        <taxon>Alteromonadales</taxon>
        <taxon>Pseudoalteromonadaceae</taxon>
        <taxon>Pseudoalteromonas</taxon>
    </lineage>
</organism>
<evidence type="ECO:0000313" key="2">
    <source>
        <dbReference type="Proteomes" id="UP000217277"/>
    </source>
</evidence>
<proteinExistence type="predicted"/>
<sequence length="40" mass="4801">MFFYCKATSEFVLIALRVYKHSLIYFLCKNKLKQLPSVTR</sequence>
<name>A0ACA8DWI0_9GAMM</name>
<gene>
    <name evidence="1" type="ORF">PAGA_a1965</name>
</gene>